<dbReference type="PANTHER" id="PTHR12313">
    <property type="entry name" value="E3 UBIQUITIN-PROTEIN LIGASE RNF5-RELATED"/>
    <property type="match status" value="1"/>
</dbReference>
<dbReference type="SMART" id="SM00184">
    <property type="entry name" value="RING"/>
    <property type="match status" value="1"/>
</dbReference>
<evidence type="ECO:0000256" key="9">
    <source>
        <dbReference type="ARBA" id="ARBA00022833"/>
    </source>
</evidence>
<dbReference type="InterPro" id="IPR017907">
    <property type="entry name" value="Znf_RING_CS"/>
</dbReference>
<dbReference type="VEuPathDB" id="FungiDB:KRP22_12350"/>
<evidence type="ECO:0000256" key="7">
    <source>
        <dbReference type="ARBA" id="ARBA00022771"/>
    </source>
</evidence>
<evidence type="ECO:0000256" key="4">
    <source>
        <dbReference type="ARBA" id="ARBA00012483"/>
    </source>
</evidence>
<dbReference type="GO" id="GO:0044390">
    <property type="term" value="F:ubiquitin-like protein conjugating enzyme binding"/>
    <property type="evidence" value="ECO:0000318"/>
    <property type="project" value="GO_Central"/>
</dbReference>
<protein>
    <recommendedName>
        <fullName evidence="4">RING-type E3 ubiquitin transferase</fullName>
        <ecNumber evidence="4">2.3.2.27</ecNumber>
    </recommendedName>
</protein>
<dbReference type="InterPro" id="IPR045103">
    <property type="entry name" value="RNF5/RNF185-like"/>
</dbReference>
<evidence type="ECO:0000256" key="2">
    <source>
        <dbReference type="ARBA" id="ARBA00004308"/>
    </source>
</evidence>
<evidence type="ECO:0000313" key="16">
    <source>
        <dbReference type="Proteomes" id="UP000005238"/>
    </source>
</evidence>
<dbReference type="InterPro" id="IPR001841">
    <property type="entry name" value="Znf_RING"/>
</dbReference>
<evidence type="ECO:0000256" key="5">
    <source>
        <dbReference type="ARBA" id="ARBA00022679"/>
    </source>
</evidence>
<dbReference type="EnsemblProtists" id="Phyra93417">
    <property type="protein sequence ID" value="Phyra93417"/>
    <property type="gene ID" value="Phyra93417"/>
</dbReference>
<dbReference type="AlphaFoldDB" id="H3HAT2"/>
<dbReference type="InParanoid" id="H3HAT2"/>
<comment type="subcellular location">
    <subcellularLocation>
        <location evidence="2">Endomembrane system</location>
    </subcellularLocation>
</comment>
<dbReference type="Pfam" id="PF13923">
    <property type="entry name" value="zf-C3HC4_2"/>
    <property type="match status" value="1"/>
</dbReference>
<dbReference type="SUPFAM" id="SSF57850">
    <property type="entry name" value="RING/U-box"/>
    <property type="match status" value="1"/>
</dbReference>
<dbReference type="HOGENOM" id="CLU_838035_0_0_1"/>
<evidence type="ECO:0000256" key="13">
    <source>
        <dbReference type="SAM" id="Phobius"/>
    </source>
</evidence>
<evidence type="ECO:0000256" key="3">
    <source>
        <dbReference type="ARBA" id="ARBA00004906"/>
    </source>
</evidence>
<dbReference type="EMBL" id="DS565999">
    <property type="status" value="NOT_ANNOTATED_CDS"/>
    <property type="molecule type" value="Genomic_DNA"/>
</dbReference>
<evidence type="ECO:0000256" key="10">
    <source>
        <dbReference type="ARBA" id="ARBA00023136"/>
    </source>
</evidence>
<dbReference type="GO" id="GO:0008270">
    <property type="term" value="F:zinc ion binding"/>
    <property type="evidence" value="ECO:0007669"/>
    <property type="project" value="UniProtKB-KW"/>
</dbReference>
<keyword evidence="6" id="KW-0479">Metal-binding</keyword>
<dbReference type="GO" id="GO:0036503">
    <property type="term" value="P:ERAD pathway"/>
    <property type="evidence" value="ECO:0000318"/>
    <property type="project" value="GO_Central"/>
</dbReference>
<dbReference type="GO" id="GO:0005783">
    <property type="term" value="C:endoplasmic reticulum"/>
    <property type="evidence" value="ECO:0007669"/>
    <property type="project" value="InterPro"/>
</dbReference>
<keyword evidence="13" id="KW-0812">Transmembrane</keyword>
<comment type="catalytic activity">
    <reaction evidence="1">
        <text>S-ubiquitinyl-[E2 ubiquitin-conjugating enzyme]-L-cysteine + [acceptor protein]-L-lysine = [E2 ubiquitin-conjugating enzyme]-L-cysteine + N(6)-ubiquitinyl-[acceptor protein]-L-lysine.</text>
        <dbReference type="EC" id="2.3.2.27"/>
    </reaction>
</comment>
<sequence>MEPTTVDTAPAPAEPSDSGKPFFECNVCLDTVSSPVVTLCGHLYCWPCLYQWMQNHSECPVCKAGISEENVIPVYARGAEAVDPRTHQQMSDSGIPHRPRGQRPDAEQLRRRRPYGFGMFTGNGQGNAFSMSPTIGFFPAIFGVPYQPPAPVTHHQDGTPLTAQEARQQVQQAFLSRFLLIVGSLVILCLITMSAKTTEVKAAEGRLAQHRDDADHAKVQLAESLDALKAVQSRLLVKRLDETIQEQRNVEQEALAYSKNVTALYQRAAKWKAEQKRFRSALGALDRFAEWAAATESDLQGIAGNLEYVCAVLEKEQEVTANGGYARAQEST</sequence>
<dbReference type="Pfam" id="PF06320">
    <property type="entry name" value="GCN5L1"/>
    <property type="match status" value="1"/>
</dbReference>
<accession>H3HAT2</accession>
<dbReference type="UniPathway" id="UPA00143"/>
<dbReference type="GO" id="GO:0061630">
    <property type="term" value="F:ubiquitin protein ligase activity"/>
    <property type="evidence" value="ECO:0000318"/>
    <property type="project" value="GO_Central"/>
</dbReference>
<evidence type="ECO:0000256" key="1">
    <source>
        <dbReference type="ARBA" id="ARBA00000900"/>
    </source>
</evidence>
<dbReference type="CDD" id="cd16534">
    <property type="entry name" value="RING-HC_RNF5-like"/>
    <property type="match status" value="1"/>
</dbReference>
<dbReference type="InterPro" id="IPR013083">
    <property type="entry name" value="Znf_RING/FYVE/PHD"/>
</dbReference>
<keyword evidence="10 13" id="KW-0472">Membrane</keyword>
<keyword evidence="5" id="KW-0808">Transferase</keyword>
<evidence type="ECO:0000256" key="12">
    <source>
        <dbReference type="SAM" id="MobiDB-lite"/>
    </source>
</evidence>
<dbReference type="Gene3D" id="3.30.40.10">
    <property type="entry name" value="Zinc/RING finger domain, C3HC4 (zinc finger)"/>
    <property type="match status" value="1"/>
</dbReference>
<reference evidence="15" key="2">
    <citation type="submission" date="2015-06" db="UniProtKB">
        <authorList>
            <consortium name="EnsemblProtists"/>
        </authorList>
    </citation>
    <scope>IDENTIFICATION</scope>
    <source>
        <strain evidence="15">Pr102</strain>
    </source>
</reference>
<comment type="pathway">
    <text evidence="3">Protein modification; protein ubiquitination.</text>
</comment>
<feature type="domain" description="RING-type" evidence="14">
    <location>
        <begin position="25"/>
        <end position="63"/>
    </location>
</feature>
<feature type="transmembrane region" description="Helical" evidence="13">
    <location>
        <begin position="174"/>
        <end position="193"/>
    </location>
</feature>
<dbReference type="PROSITE" id="PS00518">
    <property type="entry name" value="ZF_RING_1"/>
    <property type="match status" value="1"/>
</dbReference>
<keyword evidence="13" id="KW-1133">Transmembrane helix</keyword>
<evidence type="ECO:0000313" key="15">
    <source>
        <dbReference type="EnsemblProtists" id="Phyra93417"/>
    </source>
</evidence>
<keyword evidence="8" id="KW-0833">Ubl conjugation pathway</keyword>
<dbReference type="STRING" id="164328.H3HAT2"/>
<keyword evidence="7 11" id="KW-0863">Zinc-finger</keyword>
<dbReference type="GO" id="GO:0016567">
    <property type="term" value="P:protein ubiquitination"/>
    <property type="evidence" value="ECO:0007669"/>
    <property type="project" value="UniProtKB-UniPathway"/>
</dbReference>
<dbReference type="EC" id="2.3.2.27" evidence="4"/>
<keyword evidence="9" id="KW-0862">Zinc</keyword>
<keyword evidence="16" id="KW-1185">Reference proteome</keyword>
<evidence type="ECO:0000256" key="8">
    <source>
        <dbReference type="ARBA" id="ARBA00022786"/>
    </source>
</evidence>
<reference evidence="16" key="1">
    <citation type="journal article" date="2006" name="Science">
        <title>Phytophthora genome sequences uncover evolutionary origins and mechanisms of pathogenesis.</title>
        <authorList>
            <person name="Tyler B.M."/>
            <person name="Tripathy S."/>
            <person name="Zhang X."/>
            <person name="Dehal P."/>
            <person name="Jiang R.H."/>
            <person name="Aerts A."/>
            <person name="Arredondo F.D."/>
            <person name="Baxter L."/>
            <person name="Bensasson D."/>
            <person name="Beynon J.L."/>
            <person name="Chapman J."/>
            <person name="Damasceno C.M."/>
            <person name="Dorrance A.E."/>
            <person name="Dou D."/>
            <person name="Dickerman A.W."/>
            <person name="Dubchak I.L."/>
            <person name="Garbelotto M."/>
            <person name="Gijzen M."/>
            <person name="Gordon S.G."/>
            <person name="Govers F."/>
            <person name="Grunwald N.J."/>
            <person name="Huang W."/>
            <person name="Ivors K.L."/>
            <person name="Jones R.W."/>
            <person name="Kamoun S."/>
            <person name="Krampis K."/>
            <person name="Lamour K.H."/>
            <person name="Lee M.K."/>
            <person name="McDonald W.H."/>
            <person name="Medina M."/>
            <person name="Meijer H.J."/>
            <person name="Nordberg E.K."/>
            <person name="Maclean D.J."/>
            <person name="Ospina-Giraldo M.D."/>
            <person name="Morris P.F."/>
            <person name="Phuntumart V."/>
            <person name="Putnam N.H."/>
            <person name="Rash S."/>
            <person name="Rose J.K."/>
            <person name="Sakihama Y."/>
            <person name="Salamov A.A."/>
            <person name="Savidor A."/>
            <person name="Scheuring C.F."/>
            <person name="Smith B.M."/>
            <person name="Sobral B.W."/>
            <person name="Terry A."/>
            <person name="Torto-Alalibo T.A."/>
            <person name="Win J."/>
            <person name="Xu Z."/>
            <person name="Zhang H."/>
            <person name="Grigoriev I.V."/>
            <person name="Rokhsar D.S."/>
            <person name="Boore J.L."/>
        </authorList>
    </citation>
    <scope>NUCLEOTIDE SEQUENCE [LARGE SCALE GENOMIC DNA]</scope>
    <source>
        <strain evidence="16">Pr102</strain>
    </source>
</reference>
<dbReference type="eggNOG" id="KOG0823">
    <property type="taxonomic scope" value="Eukaryota"/>
</dbReference>
<name>H3HAT2_PHYRM</name>
<dbReference type="GO" id="GO:0006511">
    <property type="term" value="P:ubiquitin-dependent protein catabolic process"/>
    <property type="evidence" value="ECO:0000318"/>
    <property type="project" value="GO_Central"/>
</dbReference>
<dbReference type="Proteomes" id="UP000005238">
    <property type="component" value="Unassembled WGS sequence"/>
</dbReference>
<proteinExistence type="predicted"/>
<feature type="region of interest" description="Disordered" evidence="12">
    <location>
        <begin position="81"/>
        <end position="110"/>
    </location>
</feature>
<dbReference type="PROSITE" id="PS50089">
    <property type="entry name" value="ZF_RING_2"/>
    <property type="match status" value="1"/>
</dbReference>
<evidence type="ECO:0000256" key="6">
    <source>
        <dbReference type="ARBA" id="ARBA00022723"/>
    </source>
</evidence>
<organism evidence="15 16">
    <name type="scientific">Phytophthora ramorum</name>
    <name type="common">Sudden oak death agent</name>
    <dbReference type="NCBI Taxonomy" id="164328"/>
    <lineage>
        <taxon>Eukaryota</taxon>
        <taxon>Sar</taxon>
        <taxon>Stramenopiles</taxon>
        <taxon>Oomycota</taxon>
        <taxon>Peronosporomycetes</taxon>
        <taxon>Peronosporales</taxon>
        <taxon>Peronosporaceae</taxon>
        <taxon>Phytophthora</taxon>
    </lineage>
</organism>
<evidence type="ECO:0000259" key="14">
    <source>
        <dbReference type="PROSITE" id="PS50089"/>
    </source>
</evidence>
<dbReference type="VEuPathDB" id="FungiDB:KRP23_7241"/>
<evidence type="ECO:0000256" key="11">
    <source>
        <dbReference type="PROSITE-ProRule" id="PRU00175"/>
    </source>
</evidence>